<protein>
    <submittedName>
        <fullName evidence="3">XRE family transcriptional regulator</fullName>
    </submittedName>
</protein>
<dbReference type="InterPro" id="IPR050807">
    <property type="entry name" value="TransReg_Diox_bact_type"/>
</dbReference>
<dbReference type="Gene3D" id="1.10.260.40">
    <property type="entry name" value="lambda repressor-like DNA-binding domains"/>
    <property type="match status" value="1"/>
</dbReference>
<dbReference type="PANTHER" id="PTHR46797:SF25">
    <property type="entry name" value="TRANSCRIPTIONAL REGULATOR"/>
    <property type="match status" value="1"/>
</dbReference>
<evidence type="ECO:0000259" key="2">
    <source>
        <dbReference type="PROSITE" id="PS50943"/>
    </source>
</evidence>
<keyword evidence="1" id="KW-0238">DNA-binding</keyword>
<dbReference type="SUPFAM" id="SSF47413">
    <property type="entry name" value="lambda repressor-like DNA-binding domains"/>
    <property type="match status" value="1"/>
</dbReference>
<dbReference type="GO" id="GO:0005829">
    <property type="term" value="C:cytosol"/>
    <property type="evidence" value="ECO:0007669"/>
    <property type="project" value="TreeGrafter"/>
</dbReference>
<dbReference type="SMART" id="SM00530">
    <property type="entry name" value="HTH_XRE"/>
    <property type="match status" value="1"/>
</dbReference>
<dbReference type="PANTHER" id="PTHR46797">
    <property type="entry name" value="HTH-TYPE TRANSCRIPTIONAL REGULATOR"/>
    <property type="match status" value="1"/>
</dbReference>
<dbReference type="GO" id="GO:0003677">
    <property type="term" value="F:DNA binding"/>
    <property type="evidence" value="ECO:0007669"/>
    <property type="project" value="UniProtKB-KW"/>
</dbReference>
<feature type="domain" description="HTH cro/C1-type" evidence="2">
    <location>
        <begin position="9"/>
        <end position="63"/>
    </location>
</feature>
<dbReference type="CDD" id="cd00093">
    <property type="entry name" value="HTH_XRE"/>
    <property type="match status" value="1"/>
</dbReference>
<dbReference type="InterPro" id="IPR010982">
    <property type="entry name" value="Lambda_DNA-bd_dom_sf"/>
</dbReference>
<dbReference type="RefSeq" id="WP_111921154.1">
    <property type="nucleotide sequence ID" value="NZ_UAWC01000001.1"/>
</dbReference>
<sequence>MDFNIGKKLKTLRNKKGYTLKELSDLSGLSVSFISDVENGRRNPSIENLQKLCISLSVKINYFFEDIDNNYDSKYKVTKRDINQYDEFIKNAGEFFMNDGVAEEDKEKIFRDITELFWKSKEINKKKYKKKK</sequence>
<organism evidence="3 4">
    <name type="scientific">Clostridium cochlearium</name>
    <dbReference type="NCBI Taxonomy" id="1494"/>
    <lineage>
        <taxon>Bacteria</taxon>
        <taxon>Bacillati</taxon>
        <taxon>Bacillota</taxon>
        <taxon>Clostridia</taxon>
        <taxon>Eubacteriales</taxon>
        <taxon>Clostridiaceae</taxon>
        <taxon>Clostridium</taxon>
    </lineage>
</organism>
<dbReference type="InterPro" id="IPR001387">
    <property type="entry name" value="Cro/C1-type_HTH"/>
</dbReference>
<gene>
    <name evidence="3" type="primary">sinR_2</name>
    <name evidence="3" type="ORF">NCTC13028_00426</name>
</gene>
<dbReference type="PROSITE" id="PS50943">
    <property type="entry name" value="HTH_CROC1"/>
    <property type="match status" value="1"/>
</dbReference>
<evidence type="ECO:0000256" key="1">
    <source>
        <dbReference type="ARBA" id="ARBA00023125"/>
    </source>
</evidence>
<evidence type="ECO:0000313" key="3">
    <source>
        <dbReference type="EMBL" id="SQB33433.1"/>
    </source>
</evidence>
<dbReference type="GO" id="GO:0003700">
    <property type="term" value="F:DNA-binding transcription factor activity"/>
    <property type="evidence" value="ECO:0007669"/>
    <property type="project" value="TreeGrafter"/>
</dbReference>
<evidence type="ECO:0000313" key="4">
    <source>
        <dbReference type="Proteomes" id="UP000250223"/>
    </source>
</evidence>
<dbReference type="Proteomes" id="UP000250223">
    <property type="component" value="Unassembled WGS sequence"/>
</dbReference>
<name>A0A2X2W715_CLOCO</name>
<dbReference type="EMBL" id="UAWC01000001">
    <property type="protein sequence ID" value="SQB33433.1"/>
    <property type="molecule type" value="Genomic_DNA"/>
</dbReference>
<dbReference type="AlphaFoldDB" id="A0A2X2W715"/>
<dbReference type="Pfam" id="PF01381">
    <property type="entry name" value="HTH_3"/>
    <property type="match status" value="1"/>
</dbReference>
<accession>A0A2X2W715</accession>
<reference evidence="3 4" key="1">
    <citation type="submission" date="2018-06" db="EMBL/GenBank/DDBJ databases">
        <authorList>
            <consortium name="Pathogen Informatics"/>
            <person name="Doyle S."/>
        </authorList>
    </citation>
    <scope>NUCLEOTIDE SEQUENCE [LARGE SCALE GENOMIC DNA]</scope>
    <source>
        <strain evidence="3 4">NCTC13028</strain>
    </source>
</reference>
<proteinExistence type="predicted"/>